<accession>W7QGW7</accession>
<organism evidence="2 3">
    <name type="scientific">Catenovulum agarivorans DS-2</name>
    <dbReference type="NCBI Taxonomy" id="1328313"/>
    <lineage>
        <taxon>Bacteria</taxon>
        <taxon>Pseudomonadati</taxon>
        <taxon>Pseudomonadota</taxon>
        <taxon>Gammaproteobacteria</taxon>
        <taxon>Alteromonadales</taxon>
        <taxon>Alteromonadaceae</taxon>
        <taxon>Catenovulum</taxon>
    </lineage>
</organism>
<dbReference type="RefSeq" id="WP_035016556.1">
    <property type="nucleotide sequence ID" value="NZ_ARZY01000061.1"/>
</dbReference>
<proteinExistence type="predicted"/>
<sequence>MINITESQQQILQNVLTKHLPKNTVAYAFGSRVKGTAREYSDLDLVLKSPEAISILDLANLKEALAESDLPFRVDISVWQNLSDRFKTCIESDLIKINTDCKQYQQG</sequence>
<dbReference type="EMBL" id="ARZY01000061">
    <property type="protein sequence ID" value="EWH08182.1"/>
    <property type="molecule type" value="Genomic_DNA"/>
</dbReference>
<dbReference type="InterPro" id="IPR043519">
    <property type="entry name" value="NT_sf"/>
</dbReference>
<comment type="caution">
    <text evidence="2">The sequence shown here is derived from an EMBL/GenBank/DDBJ whole genome shotgun (WGS) entry which is preliminary data.</text>
</comment>
<evidence type="ECO:0000313" key="2">
    <source>
        <dbReference type="EMBL" id="EWH08182.1"/>
    </source>
</evidence>
<dbReference type="Pfam" id="PF18765">
    <property type="entry name" value="Polbeta"/>
    <property type="match status" value="1"/>
</dbReference>
<gene>
    <name evidence="2" type="ORF">DS2_18608</name>
</gene>
<name>W7QGW7_9ALTE</name>
<evidence type="ECO:0000259" key="1">
    <source>
        <dbReference type="Pfam" id="PF18765"/>
    </source>
</evidence>
<dbReference type="AlphaFoldDB" id="W7QGW7"/>
<dbReference type="eggNOG" id="COG1708">
    <property type="taxonomic scope" value="Bacteria"/>
</dbReference>
<dbReference type="SUPFAM" id="SSF81301">
    <property type="entry name" value="Nucleotidyltransferase"/>
    <property type="match status" value="1"/>
</dbReference>
<dbReference type="OrthoDB" id="9808659at2"/>
<protein>
    <recommendedName>
        <fullName evidence="1">Polymerase beta nucleotidyltransferase domain-containing protein</fullName>
    </recommendedName>
</protein>
<feature type="domain" description="Polymerase beta nucleotidyltransferase" evidence="1">
    <location>
        <begin position="13"/>
        <end position="90"/>
    </location>
</feature>
<dbReference type="Gene3D" id="3.30.460.10">
    <property type="entry name" value="Beta Polymerase, domain 2"/>
    <property type="match status" value="1"/>
</dbReference>
<dbReference type="Proteomes" id="UP000019276">
    <property type="component" value="Unassembled WGS sequence"/>
</dbReference>
<reference evidence="2 3" key="1">
    <citation type="journal article" date="2014" name="Genome Announc.">
        <title>Draft Genome Sequence of the Agar-Degrading Bacterium Catenovulum sp. Strain DS-2, Isolated from Intestines of Haliotis diversicolor.</title>
        <authorList>
            <person name="Shan D."/>
            <person name="Li X."/>
            <person name="Gu Z."/>
            <person name="Wei G."/>
            <person name="Gao Z."/>
            <person name="Shao Z."/>
        </authorList>
    </citation>
    <scope>NUCLEOTIDE SEQUENCE [LARGE SCALE GENOMIC DNA]</scope>
    <source>
        <strain evidence="2 3">DS-2</strain>
    </source>
</reference>
<dbReference type="CDD" id="cd05403">
    <property type="entry name" value="NT_KNTase_like"/>
    <property type="match status" value="1"/>
</dbReference>
<dbReference type="InterPro" id="IPR041633">
    <property type="entry name" value="Polbeta"/>
</dbReference>
<keyword evidence="3" id="KW-1185">Reference proteome</keyword>
<dbReference type="STRING" id="1328313.DS2_18608"/>
<evidence type="ECO:0000313" key="3">
    <source>
        <dbReference type="Proteomes" id="UP000019276"/>
    </source>
</evidence>